<dbReference type="Proteomes" id="UP000249873">
    <property type="component" value="Chromosome"/>
</dbReference>
<protein>
    <submittedName>
        <fullName evidence="2">Xylose isomerase</fullName>
    </submittedName>
</protein>
<sequence>MKRRTFLASVPAVAVVNKFQFENKGQSFSCSSYNWRTFFKREGKVWREDMAFDISQFAKSGFKHIEYSFTSSDEVRNLIPVLKSHNIKMPSIYVNSILHVEGETEKSINSILEIAKAAKKYGTKIIVTNPNPIDWNKELFKSDEELKHQVKALDRLGSELRKMGIKLAYHTHSTEMLAGAKEIHHMLQNTSPENVSFCFDLHWIFRGSHDSEIAVFDILKIYSNRIAELHIRQSENGVWKEAFTAQGDIDYNRVAAFLKEHNMNPHIVLEQSIENGSTEDYNAISAHQEGLAALKSCFM</sequence>
<dbReference type="Gene3D" id="3.20.20.150">
    <property type="entry name" value="Divalent-metal-dependent TIM barrel enzymes"/>
    <property type="match status" value="1"/>
</dbReference>
<reference evidence="2 3" key="1">
    <citation type="submission" date="2018-05" db="EMBL/GenBank/DDBJ databases">
        <title>Complete genome sequence of Arcticibacterium luteifluviistationis SM1504T, a cytophagaceae bacterium isolated from Arctic surface seawater.</title>
        <authorList>
            <person name="Li Y."/>
            <person name="Qin Q.-L."/>
        </authorList>
    </citation>
    <scope>NUCLEOTIDE SEQUENCE [LARGE SCALE GENOMIC DNA]</scope>
    <source>
        <strain evidence="2 3">SM1504</strain>
    </source>
</reference>
<dbReference type="PANTHER" id="PTHR12110:SF41">
    <property type="entry name" value="INOSOSE DEHYDRATASE"/>
    <property type="match status" value="1"/>
</dbReference>
<dbReference type="EMBL" id="CP029480">
    <property type="protein sequence ID" value="AWV97218.1"/>
    <property type="molecule type" value="Genomic_DNA"/>
</dbReference>
<dbReference type="AlphaFoldDB" id="A0A2Z4G811"/>
<keyword evidence="3" id="KW-1185">Reference proteome</keyword>
<proteinExistence type="predicted"/>
<dbReference type="InterPro" id="IPR036237">
    <property type="entry name" value="Xyl_isomerase-like_sf"/>
</dbReference>
<dbReference type="PANTHER" id="PTHR12110">
    <property type="entry name" value="HYDROXYPYRUVATE ISOMERASE"/>
    <property type="match status" value="1"/>
</dbReference>
<evidence type="ECO:0000313" key="3">
    <source>
        <dbReference type="Proteomes" id="UP000249873"/>
    </source>
</evidence>
<accession>A0A2Z4G811</accession>
<dbReference type="OrthoDB" id="9798407at2"/>
<gene>
    <name evidence="2" type="ORF">DJ013_03145</name>
</gene>
<keyword evidence="2" id="KW-0413">Isomerase</keyword>
<dbReference type="Pfam" id="PF01261">
    <property type="entry name" value="AP_endonuc_2"/>
    <property type="match status" value="1"/>
</dbReference>
<evidence type="ECO:0000259" key="1">
    <source>
        <dbReference type="Pfam" id="PF01261"/>
    </source>
</evidence>
<feature type="domain" description="Xylose isomerase-like TIM barrel" evidence="1">
    <location>
        <begin position="57"/>
        <end position="297"/>
    </location>
</feature>
<dbReference type="GO" id="GO:0016853">
    <property type="term" value="F:isomerase activity"/>
    <property type="evidence" value="ECO:0007669"/>
    <property type="project" value="UniProtKB-KW"/>
</dbReference>
<organism evidence="2 3">
    <name type="scientific">Arcticibacterium luteifluviistationis</name>
    <dbReference type="NCBI Taxonomy" id="1784714"/>
    <lineage>
        <taxon>Bacteria</taxon>
        <taxon>Pseudomonadati</taxon>
        <taxon>Bacteroidota</taxon>
        <taxon>Cytophagia</taxon>
        <taxon>Cytophagales</taxon>
        <taxon>Leadbetterellaceae</taxon>
        <taxon>Arcticibacterium</taxon>
    </lineage>
</organism>
<dbReference type="RefSeq" id="WP_111370320.1">
    <property type="nucleotide sequence ID" value="NZ_CP029480.1"/>
</dbReference>
<evidence type="ECO:0000313" key="2">
    <source>
        <dbReference type="EMBL" id="AWV97218.1"/>
    </source>
</evidence>
<dbReference type="InterPro" id="IPR050312">
    <property type="entry name" value="IolE/XylAMocC-like"/>
</dbReference>
<dbReference type="InterPro" id="IPR013022">
    <property type="entry name" value="Xyl_isomerase-like_TIM-brl"/>
</dbReference>
<name>A0A2Z4G811_9BACT</name>
<dbReference type="SUPFAM" id="SSF51658">
    <property type="entry name" value="Xylose isomerase-like"/>
    <property type="match status" value="1"/>
</dbReference>
<dbReference type="KEGG" id="als:DJ013_03145"/>